<reference evidence="3 4" key="1">
    <citation type="journal article" date="2011" name="Stand. Genomic Sci.">
        <title>Complete genome sequence of Haliscomenobacter hydrossis type strain (O).</title>
        <authorList>
            <consortium name="US DOE Joint Genome Institute (JGI-PGF)"/>
            <person name="Daligault H."/>
            <person name="Lapidus A."/>
            <person name="Zeytun A."/>
            <person name="Nolan M."/>
            <person name="Lucas S."/>
            <person name="Del Rio T.G."/>
            <person name="Tice H."/>
            <person name="Cheng J.F."/>
            <person name="Tapia R."/>
            <person name="Han C."/>
            <person name="Goodwin L."/>
            <person name="Pitluck S."/>
            <person name="Liolios K."/>
            <person name="Pagani I."/>
            <person name="Ivanova N."/>
            <person name="Huntemann M."/>
            <person name="Mavromatis K."/>
            <person name="Mikhailova N."/>
            <person name="Pati A."/>
            <person name="Chen A."/>
            <person name="Palaniappan K."/>
            <person name="Land M."/>
            <person name="Hauser L."/>
            <person name="Brambilla E.M."/>
            <person name="Rohde M."/>
            <person name="Verbarg S."/>
            <person name="Goker M."/>
            <person name="Bristow J."/>
            <person name="Eisen J.A."/>
            <person name="Markowitz V."/>
            <person name="Hugenholtz P."/>
            <person name="Kyrpides N.C."/>
            <person name="Klenk H.P."/>
            <person name="Woyke T."/>
        </authorList>
    </citation>
    <scope>NUCLEOTIDE SEQUENCE [LARGE SCALE GENOMIC DNA]</scope>
    <source>
        <strain evidence="4">ATCC 27775 / DSM 1100 / LMG 10767 / O</strain>
    </source>
</reference>
<reference key="2">
    <citation type="submission" date="2011-04" db="EMBL/GenBank/DDBJ databases">
        <title>Complete sequence of chromosome of Haliscomenobacter hydrossis DSM 1100.</title>
        <authorList>
            <consortium name="US DOE Joint Genome Institute (JGI-PGF)"/>
            <person name="Lucas S."/>
            <person name="Han J."/>
            <person name="Lapidus A."/>
            <person name="Bruce D."/>
            <person name="Goodwin L."/>
            <person name="Pitluck S."/>
            <person name="Peters L."/>
            <person name="Kyrpides N."/>
            <person name="Mavromatis K."/>
            <person name="Ivanova N."/>
            <person name="Ovchinnikova G."/>
            <person name="Pagani I."/>
            <person name="Daligault H."/>
            <person name="Detter J.C."/>
            <person name="Han C."/>
            <person name="Land M."/>
            <person name="Hauser L."/>
            <person name="Markowitz V."/>
            <person name="Cheng J.-F."/>
            <person name="Hugenholtz P."/>
            <person name="Woyke T."/>
            <person name="Wu D."/>
            <person name="Verbarg S."/>
            <person name="Frueling A."/>
            <person name="Brambilla E."/>
            <person name="Klenk H.-P."/>
            <person name="Eisen J.A."/>
        </authorList>
    </citation>
    <scope>NUCLEOTIDE SEQUENCE</scope>
    <source>
        <strain>DSM 1100</strain>
    </source>
</reference>
<evidence type="ECO:0000259" key="2">
    <source>
        <dbReference type="Pfam" id="PF24096"/>
    </source>
</evidence>
<dbReference type="InterPro" id="IPR029058">
    <property type="entry name" value="AB_hydrolase_fold"/>
</dbReference>
<dbReference type="Pfam" id="PF00656">
    <property type="entry name" value="Peptidase_C14"/>
    <property type="match status" value="1"/>
</dbReference>
<proteinExistence type="predicted"/>
<organism evidence="3 4">
    <name type="scientific">Haliscomenobacter hydrossis (strain ATCC 27775 / DSM 1100 / LMG 10767 / O)</name>
    <dbReference type="NCBI Taxonomy" id="760192"/>
    <lineage>
        <taxon>Bacteria</taxon>
        <taxon>Pseudomonadati</taxon>
        <taxon>Bacteroidota</taxon>
        <taxon>Saprospiria</taxon>
        <taxon>Saprospirales</taxon>
        <taxon>Haliscomenobacteraceae</taxon>
        <taxon>Haliscomenobacter</taxon>
    </lineage>
</organism>
<gene>
    <name evidence="3" type="ordered locus">Halhy_0304</name>
</gene>
<protein>
    <submittedName>
        <fullName evidence="3">Peptidase C14 caspase catalytic subunit p20</fullName>
    </submittedName>
</protein>
<keyword evidence="4" id="KW-1185">Reference proteome</keyword>
<dbReference type="Gene3D" id="3.40.50.1460">
    <property type="match status" value="1"/>
</dbReference>
<dbReference type="SUPFAM" id="SSF53474">
    <property type="entry name" value="alpha/beta-Hydrolases"/>
    <property type="match status" value="1"/>
</dbReference>
<feature type="domain" description="Peptidase C14 caspase" evidence="1">
    <location>
        <begin position="5"/>
        <end position="310"/>
    </location>
</feature>
<dbReference type="GO" id="GO:0004197">
    <property type="term" value="F:cysteine-type endopeptidase activity"/>
    <property type="evidence" value="ECO:0007669"/>
    <property type="project" value="InterPro"/>
</dbReference>
<dbReference type="OrthoDB" id="1491023at2"/>
<dbReference type="Pfam" id="PF24096">
    <property type="entry name" value="DUF7379"/>
    <property type="match status" value="1"/>
</dbReference>
<evidence type="ECO:0000259" key="1">
    <source>
        <dbReference type="Pfam" id="PF00656"/>
    </source>
</evidence>
<dbReference type="Proteomes" id="UP000008461">
    <property type="component" value="Chromosome"/>
</dbReference>
<dbReference type="GO" id="GO:0005737">
    <property type="term" value="C:cytoplasm"/>
    <property type="evidence" value="ECO:0007669"/>
    <property type="project" value="TreeGrafter"/>
</dbReference>
<dbReference type="InterPro" id="IPR050452">
    <property type="entry name" value="Metacaspase"/>
</dbReference>
<dbReference type="eggNOG" id="COG1075">
    <property type="taxonomic scope" value="Bacteria"/>
</dbReference>
<evidence type="ECO:0000313" key="4">
    <source>
        <dbReference type="Proteomes" id="UP000008461"/>
    </source>
</evidence>
<dbReference type="HOGENOM" id="CLU_259916_0_0_10"/>
<dbReference type="eggNOG" id="COG4249">
    <property type="taxonomic scope" value="Bacteria"/>
</dbReference>
<dbReference type="AlphaFoldDB" id="F4KW18"/>
<dbReference type="PANTHER" id="PTHR48104">
    <property type="entry name" value="METACASPASE-4"/>
    <property type="match status" value="1"/>
</dbReference>
<dbReference type="Gene3D" id="3.40.50.1820">
    <property type="entry name" value="alpha/beta hydrolase"/>
    <property type="match status" value="1"/>
</dbReference>
<sequence length="1217" mass="136310">MTKKCFALFIGINGYTKCNPLSGCINDVLAMSDYFEAFCNKNELEPHFTYLLEPSGKNEASKLQNLDVKYTPPTRANIIAATRAMFKQADPQRGDHCLFYYSGHGSSMRAPAEFSNYESSGRLQTLVCIDSRDPGNRDLIDKELGYLFAEGLHDKAFDPDHEERPGVHFLSIMDCCHSGNNTRGKQREAFPRMVAGTNQLQSAAELEGFDPKGNVFYAPLVNGKVDRYNGLHHARYIGFSASRDHESAHEMEFAGSIDGTANELARHGVFTWSLLRALYRSGGSLSYAEIMRRVEAEVRNQISRQMPLLWTQGGSRDDELGFFRAKRLDVAEGNFQISFKEGVWSINAGELHGIMTPATADQKNQFITTDGSKRIIDVKQVETSRSILDASQFTEADRDKLLNASIHQLAFTPYFVGFDAAMSADQRELLKGVFNKLFKDKAAFVAISKNKGQTPHFLIKSVVDKKKRTFYILTKPDSNVPLFPPQVSPQNFVVDLNQVGKWHHTLAIANPAVEERFRKDIEVEIQVMEGQRMTEETASEFARIDWKTRLINPDQVTLRYVNKTPPKIKVKISNTSNFDKYWVGTLYLDSQFGIDPSFSPVTQIGANAESPFVQLMAHGLPIISNNLDTAYHKYGVTEITDYLLIFVAADPFDLQYFRQPGIPLGEPNRDAASFWDEEEQEEHLWFTIKIPIHIQRPLPPVRIGNKVGAEVTRTASNFLSSPLPLSFEAPKGFSASVQMTNRAQVERTVAVLQNMKSAQTTRELLPPPNLWDGTTTDANTFCYGIDGDPDSHLSVMEFSDVEGSLSAAAPLQLILNDPLHGKLNDQSPLDLDVPSSEHDCVIPFGYQALADGAGFYLPMGFTDEEGNIQIAQLPSESPVQVGINPEEGVRSVSGSLKLFFQKIVWSRLSGRHEYNTLALHPGIDAEPVLYRSKAARYGEAQSKIQAILQEAKKVLLLIHGITGDTLAMREAFFERSEMHQNFDAILTFDYENLHTDIEKTAQQLQKMLQDCGLAADKRLTVVAHSMGGLVSRWWIEKEQGANYVHKLIQLGTPNGGVEIASFRKKIATLLTLGINAVERFKPYLATLSFLTGGLGKRVFNTLNQLHLGSDFLQQLNSGSAPEVPYYLLAGDTSHIEALFAEDDPLWKKIWRCIKDRGLYILADELIFDEEPNDLAVRLESMKALPWGHQRVLEPLCDHLSYFSNDESLEMLKEVIAE</sequence>
<accession>F4KW18</accession>
<dbReference type="InterPro" id="IPR055803">
    <property type="entry name" value="DUF7379"/>
</dbReference>
<dbReference type="KEGG" id="hhy:Halhy_0304"/>
<feature type="domain" description="DUF7379" evidence="2">
    <location>
        <begin position="955"/>
        <end position="1079"/>
    </location>
</feature>
<dbReference type="PANTHER" id="PTHR48104:SF30">
    <property type="entry name" value="METACASPASE-1"/>
    <property type="match status" value="1"/>
</dbReference>
<evidence type="ECO:0000313" key="3">
    <source>
        <dbReference type="EMBL" id="AEE48216.1"/>
    </source>
</evidence>
<dbReference type="RefSeq" id="WP_013762780.1">
    <property type="nucleotide sequence ID" value="NC_015510.1"/>
</dbReference>
<dbReference type="STRING" id="760192.Halhy_0304"/>
<name>F4KW18_HALH1</name>
<dbReference type="EMBL" id="CP002691">
    <property type="protein sequence ID" value="AEE48216.1"/>
    <property type="molecule type" value="Genomic_DNA"/>
</dbReference>
<dbReference type="GO" id="GO:0006508">
    <property type="term" value="P:proteolysis"/>
    <property type="evidence" value="ECO:0007669"/>
    <property type="project" value="InterPro"/>
</dbReference>
<dbReference type="InterPro" id="IPR011600">
    <property type="entry name" value="Pept_C14_caspase"/>
</dbReference>